<accession>A0A7X1FW07</accession>
<evidence type="ECO:0000313" key="4">
    <source>
        <dbReference type="Proteomes" id="UP000551327"/>
    </source>
</evidence>
<dbReference type="EMBL" id="JACLAX010000001">
    <property type="protein sequence ID" value="MBC2667899.1"/>
    <property type="molecule type" value="Genomic_DNA"/>
</dbReference>
<dbReference type="Pfam" id="PF00501">
    <property type="entry name" value="AMP-binding"/>
    <property type="match status" value="1"/>
</dbReference>
<organism evidence="3 4">
    <name type="scientific">Novosphingobium piscinae</name>
    <dbReference type="NCBI Taxonomy" id="1507448"/>
    <lineage>
        <taxon>Bacteria</taxon>
        <taxon>Pseudomonadati</taxon>
        <taxon>Pseudomonadota</taxon>
        <taxon>Alphaproteobacteria</taxon>
        <taxon>Sphingomonadales</taxon>
        <taxon>Sphingomonadaceae</taxon>
        <taxon>Novosphingobium</taxon>
    </lineage>
</organism>
<feature type="domain" description="AMP-dependent synthetase/ligase" evidence="2">
    <location>
        <begin position="53"/>
        <end position="104"/>
    </location>
</feature>
<sequence length="141" mass="15119">MRGAWQGRGGRAQDRYRNDRGVRNVGHAAAGQGAGLHPVQAGRPCPDRQCRAARDDAQAASEQGATQSVDVTPADIAVIQYTGGTTGVPKGAMLMLRAMVRALSPAPPVWPSFSSRRRRVAHSLTTRNEPPNPASFSRRHN</sequence>
<dbReference type="SUPFAM" id="SSF56801">
    <property type="entry name" value="Acetyl-CoA synthetase-like"/>
    <property type="match status" value="1"/>
</dbReference>
<dbReference type="AlphaFoldDB" id="A0A7X1FW07"/>
<name>A0A7X1FW07_9SPHN</name>
<evidence type="ECO:0000313" key="3">
    <source>
        <dbReference type="EMBL" id="MBC2667899.1"/>
    </source>
</evidence>
<feature type="region of interest" description="Disordered" evidence="1">
    <location>
        <begin position="106"/>
        <end position="141"/>
    </location>
</feature>
<reference evidence="3 4" key="1">
    <citation type="submission" date="2020-08" db="EMBL/GenBank/DDBJ databases">
        <title>The genome sequence of type strain Novosphingobium piscinae KCTC 42194.</title>
        <authorList>
            <person name="Liu Y."/>
        </authorList>
    </citation>
    <scope>NUCLEOTIDE SEQUENCE [LARGE SCALE GENOMIC DNA]</scope>
    <source>
        <strain evidence="3 4">KCTC 42194</strain>
    </source>
</reference>
<evidence type="ECO:0000256" key="1">
    <source>
        <dbReference type="SAM" id="MobiDB-lite"/>
    </source>
</evidence>
<dbReference type="InterPro" id="IPR000873">
    <property type="entry name" value="AMP-dep_synth/lig_dom"/>
</dbReference>
<evidence type="ECO:0000259" key="2">
    <source>
        <dbReference type="Pfam" id="PF00501"/>
    </source>
</evidence>
<dbReference type="Gene3D" id="3.40.50.12780">
    <property type="entry name" value="N-terminal domain of ligase-like"/>
    <property type="match status" value="1"/>
</dbReference>
<dbReference type="Proteomes" id="UP000551327">
    <property type="component" value="Unassembled WGS sequence"/>
</dbReference>
<dbReference type="InterPro" id="IPR020845">
    <property type="entry name" value="AMP-binding_CS"/>
</dbReference>
<feature type="region of interest" description="Disordered" evidence="1">
    <location>
        <begin position="29"/>
        <end position="48"/>
    </location>
</feature>
<comment type="caution">
    <text evidence="3">The sequence shown here is derived from an EMBL/GenBank/DDBJ whole genome shotgun (WGS) entry which is preliminary data.</text>
</comment>
<gene>
    <name evidence="3" type="ORF">H7F53_01915</name>
</gene>
<protein>
    <submittedName>
        <fullName evidence="3">AMP-binding protein</fullName>
    </submittedName>
</protein>
<dbReference type="InterPro" id="IPR042099">
    <property type="entry name" value="ANL_N_sf"/>
</dbReference>
<keyword evidence="4" id="KW-1185">Reference proteome</keyword>
<dbReference type="PROSITE" id="PS00455">
    <property type="entry name" value="AMP_BINDING"/>
    <property type="match status" value="1"/>
</dbReference>
<proteinExistence type="predicted"/>